<dbReference type="InterPro" id="IPR002347">
    <property type="entry name" value="SDR_fam"/>
</dbReference>
<dbReference type="Gene3D" id="3.40.50.720">
    <property type="entry name" value="NAD(P)-binding Rossmann-like Domain"/>
    <property type="match status" value="1"/>
</dbReference>
<evidence type="ECO:0008006" key="4">
    <source>
        <dbReference type="Google" id="ProtNLM"/>
    </source>
</evidence>
<dbReference type="GO" id="GO:0016491">
    <property type="term" value="F:oxidoreductase activity"/>
    <property type="evidence" value="ECO:0007669"/>
    <property type="project" value="UniProtKB-KW"/>
</dbReference>
<protein>
    <recommendedName>
        <fullName evidence="4">Protochlorophyllide reductase</fullName>
    </recommendedName>
</protein>
<gene>
    <name evidence="3" type="ORF">HTEP1355_LOCUS1438</name>
</gene>
<reference evidence="3" key="1">
    <citation type="submission" date="2021-01" db="EMBL/GenBank/DDBJ databases">
        <authorList>
            <person name="Corre E."/>
            <person name="Pelletier E."/>
            <person name="Niang G."/>
            <person name="Scheremetjew M."/>
            <person name="Finn R."/>
            <person name="Kale V."/>
            <person name="Holt S."/>
            <person name="Cochrane G."/>
            <person name="Meng A."/>
            <person name="Brown T."/>
            <person name="Cohen L."/>
        </authorList>
    </citation>
    <scope>NUCLEOTIDE SEQUENCE</scope>
    <source>
        <strain evidence="3">CCMP443</strain>
    </source>
</reference>
<dbReference type="InterPro" id="IPR036291">
    <property type="entry name" value="NAD(P)-bd_dom_sf"/>
</dbReference>
<dbReference type="Pfam" id="PF00106">
    <property type="entry name" value="adh_short"/>
    <property type="match status" value="1"/>
</dbReference>
<dbReference type="SUPFAM" id="SSF51735">
    <property type="entry name" value="NAD(P)-binding Rossmann-fold domains"/>
    <property type="match status" value="1"/>
</dbReference>
<organism evidence="3">
    <name type="scientific">Hemiselmis tepida</name>
    <dbReference type="NCBI Taxonomy" id="464990"/>
    <lineage>
        <taxon>Eukaryota</taxon>
        <taxon>Cryptophyceae</taxon>
        <taxon>Cryptomonadales</taxon>
        <taxon>Hemiselmidaceae</taxon>
        <taxon>Hemiselmis</taxon>
    </lineage>
</organism>
<evidence type="ECO:0000256" key="2">
    <source>
        <dbReference type="ARBA" id="ARBA00023002"/>
    </source>
</evidence>
<dbReference type="EMBL" id="HBFN01002271">
    <property type="protein sequence ID" value="CAD8779096.1"/>
    <property type="molecule type" value="Transcribed_RNA"/>
</dbReference>
<sequence length="298" mass="32527">MAAYVRGIANLINQGNFTAPEVDMTGKTVAITGTSVGGIGFEMAKGLARMGAEVLLLNRNMTKGEETKCAILAEHPESKVRLFLCDVQSLKSVRGCIKELGGTKLDVLISNAGSQHESLAYTEDGCEVTFATLCLGHHLLAVKLMPRRLVWISGDIYCIADPKAIAGPKCDTQDAIQRYCLGSMARMWLARMWQKNGGQEMVTVHPGVIATEFVKAKGFARWLQEKIMIDCVLGAQPGIYAATCPGSDIPDHPIPYFHNKHGWYALDEDDKAMDEGKAQALWEELNTLCGLHCPDNNN</sequence>
<accession>A0A7S0YN63</accession>
<dbReference type="PANTHER" id="PTHR24320">
    <property type="entry name" value="RETINOL DEHYDROGENASE"/>
    <property type="match status" value="1"/>
</dbReference>
<proteinExistence type="inferred from homology"/>
<comment type="similarity">
    <text evidence="1">Belongs to the short-chain dehydrogenases/reductases (SDR) family.</text>
</comment>
<evidence type="ECO:0000256" key="1">
    <source>
        <dbReference type="ARBA" id="ARBA00006484"/>
    </source>
</evidence>
<dbReference type="AlphaFoldDB" id="A0A7S0YN63"/>
<dbReference type="PANTHER" id="PTHR24320:SF152">
    <property type="entry name" value="SHORT-CHAIN DEHYDROGENASE_REDUCTASE FAMILY PROTEIN"/>
    <property type="match status" value="1"/>
</dbReference>
<keyword evidence="2" id="KW-0560">Oxidoreductase</keyword>
<evidence type="ECO:0000313" key="3">
    <source>
        <dbReference type="EMBL" id="CAD8779096.1"/>
    </source>
</evidence>
<name>A0A7S0YN63_9CRYP</name>